<dbReference type="GO" id="GO:0000226">
    <property type="term" value="P:microtubule cytoskeleton organization"/>
    <property type="evidence" value="ECO:0007669"/>
    <property type="project" value="TreeGrafter"/>
</dbReference>
<dbReference type="GO" id="GO:0005524">
    <property type="term" value="F:ATP binding"/>
    <property type="evidence" value="ECO:0007669"/>
    <property type="project" value="UniProtKB-KW"/>
</dbReference>
<dbReference type="AlphaFoldDB" id="A0A0K0G162"/>
<dbReference type="SUPFAM" id="SSF56059">
    <property type="entry name" value="Glutathione synthetase ATP-binding domain-like"/>
    <property type="match status" value="1"/>
</dbReference>
<sequence>MYRLLSNSINSTIYYVVLKRTPFSMPSSVDCISTGTTGGEDDSEKNTNTETEKDSGFHSLICLRKFISNIVNPSDKIYKDLGNDADIKKLFIKTDKINPLLQESLFENVPPLICFYSKGNKVVKPSKKIGNHLYWCQNALLPIVMKKTLASSHFKIVPEEDNWIGYWGRHWKSPKYKTLKPFQKMNHFPGAFHFGRKDRLWMHLKEMMDRQINNDFFIMPFSYILPKDFESAKKYLEKSENNKLILKPPASARGSGITLTTNISQISGETPLVAQEYIEKPLLINGSKFDLRFYVYVPSLDPLRIYFYDDGLVRFASLPYSNCPSTMDNKYIYLTNYSINKNAQSEGHTSEPVPKWNMATFWKYLDVNYGKDKREVVRSKIKNVAAKAVIACESYIRSHAEKHSTFLFNCHELFGMDIILDENLEPWLLEMNISPSLHSGTQLDREVKGPLAKDVMNMSCINLPSSDEIPQQYTINYGIKNYKEFFSNEHLQKQDYYERKYENDEGGCSDILEDLTDADVRMLIAFEDEYHRRGNFELIYPNGRKTEGLLACTLNTIYSNILLHEWVCENHPDHEPGIQRLNKLCEVNYHYPCLSSTSSQLGSSDDEEIDEEEDEDDYGSHESTIPNNV</sequence>
<dbReference type="WBParaSite" id="SVE_1844900.1">
    <property type="protein sequence ID" value="SVE_1844900.1"/>
    <property type="gene ID" value="SVE_1844900"/>
</dbReference>
<keyword evidence="6" id="KW-1185">Reference proteome</keyword>
<dbReference type="PROSITE" id="PS51221">
    <property type="entry name" value="TTL"/>
    <property type="match status" value="1"/>
</dbReference>
<accession>A0A0K0G162</accession>
<proteinExistence type="inferred from homology"/>
<evidence type="ECO:0000256" key="4">
    <source>
        <dbReference type="ARBA" id="ARBA00022840"/>
    </source>
</evidence>
<dbReference type="GO" id="GO:0036064">
    <property type="term" value="C:ciliary basal body"/>
    <property type="evidence" value="ECO:0007669"/>
    <property type="project" value="TreeGrafter"/>
</dbReference>
<keyword evidence="3" id="KW-0547">Nucleotide-binding</keyword>
<feature type="region of interest" description="Disordered" evidence="5">
    <location>
        <begin position="597"/>
        <end position="629"/>
    </location>
</feature>
<reference evidence="6" key="1">
    <citation type="submission" date="2014-07" db="EMBL/GenBank/DDBJ databases">
        <authorList>
            <person name="Martin A.A"/>
            <person name="De Silva N."/>
        </authorList>
    </citation>
    <scope>NUCLEOTIDE SEQUENCE</scope>
</reference>
<evidence type="ECO:0000313" key="6">
    <source>
        <dbReference type="Proteomes" id="UP000035680"/>
    </source>
</evidence>
<name>A0A0K0G162_STRVS</name>
<organism evidence="6 7">
    <name type="scientific">Strongyloides venezuelensis</name>
    <name type="common">Threadworm</name>
    <dbReference type="NCBI Taxonomy" id="75913"/>
    <lineage>
        <taxon>Eukaryota</taxon>
        <taxon>Metazoa</taxon>
        <taxon>Ecdysozoa</taxon>
        <taxon>Nematoda</taxon>
        <taxon>Chromadorea</taxon>
        <taxon>Rhabditida</taxon>
        <taxon>Tylenchina</taxon>
        <taxon>Panagrolaimomorpha</taxon>
        <taxon>Strongyloidoidea</taxon>
        <taxon>Strongyloididae</taxon>
        <taxon>Strongyloides</taxon>
    </lineage>
</organism>
<evidence type="ECO:0000256" key="3">
    <source>
        <dbReference type="ARBA" id="ARBA00022741"/>
    </source>
</evidence>
<comment type="similarity">
    <text evidence="1">Belongs to the tubulin--tyrosine ligase family.</text>
</comment>
<evidence type="ECO:0000256" key="1">
    <source>
        <dbReference type="ARBA" id="ARBA00006820"/>
    </source>
</evidence>
<dbReference type="GO" id="GO:0019098">
    <property type="term" value="P:reproductive behavior"/>
    <property type="evidence" value="ECO:0007669"/>
    <property type="project" value="UniProtKB-ARBA"/>
</dbReference>
<dbReference type="PANTHER" id="PTHR12241:SF162">
    <property type="entry name" value="TUBULIN MONOGLUTAMYLASE TTLL4"/>
    <property type="match status" value="1"/>
</dbReference>
<evidence type="ECO:0000313" key="7">
    <source>
        <dbReference type="WBParaSite" id="SVE_1844900.1"/>
    </source>
</evidence>
<evidence type="ECO:0000256" key="2">
    <source>
        <dbReference type="ARBA" id="ARBA00022598"/>
    </source>
</evidence>
<dbReference type="Proteomes" id="UP000035680">
    <property type="component" value="Unassembled WGS sequence"/>
</dbReference>
<keyword evidence="4" id="KW-0067">ATP-binding</keyword>
<reference evidence="7" key="2">
    <citation type="submission" date="2015-08" db="UniProtKB">
        <authorList>
            <consortium name="WormBaseParasite"/>
        </authorList>
    </citation>
    <scope>IDENTIFICATION</scope>
</reference>
<dbReference type="GO" id="GO:0070740">
    <property type="term" value="F:tubulin-glutamic acid ligase activity"/>
    <property type="evidence" value="ECO:0007669"/>
    <property type="project" value="TreeGrafter"/>
</dbReference>
<dbReference type="STRING" id="75913.A0A0K0G162"/>
<dbReference type="GO" id="GO:0015631">
    <property type="term" value="F:tubulin binding"/>
    <property type="evidence" value="ECO:0007669"/>
    <property type="project" value="TreeGrafter"/>
</dbReference>
<dbReference type="InterPro" id="IPR004344">
    <property type="entry name" value="TTL/TTLL_fam"/>
</dbReference>
<protein>
    <submittedName>
        <fullName evidence="7">Tubulin polyglutamylase TTLL4 (inferred by orthology to a human protein)</fullName>
    </submittedName>
</protein>
<dbReference type="Pfam" id="PF03133">
    <property type="entry name" value="TTL"/>
    <property type="match status" value="1"/>
</dbReference>
<dbReference type="PANTHER" id="PTHR12241">
    <property type="entry name" value="TUBULIN POLYGLUTAMYLASE"/>
    <property type="match status" value="1"/>
</dbReference>
<evidence type="ECO:0000256" key="5">
    <source>
        <dbReference type="SAM" id="MobiDB-lite"/>
    </source>
</evidence>
<keyword evidence="2" id="KW-0436">Ligase</keyword>
<dbReference type="Gene3D" id="3.30.470.20">
    <property type="entry name" value="ATP-grasp fold, B domain"/>
    <property type="match status" value="1"/>
</dbReference>
<feature type="compositionally biased region" description="Acidic residues" evidence="5">
    <location>
        <begin position="604"/>
        <end position="617"/>
    </location>
</feature>